<evidence type="ECO:0000313" key="1">
    <source>
        <dbReference type="EMBL" id="KAI8554151.1"/>
    </source>
</evidence>
<gene>
    <name evidence="1" type="ORF">RHMOL_Rhmol05G0076100</name>
</gene>
<dbReference type="Proteomes" id="UP001062846">
    <property type="component" value="Chromosome 5"/>
</dbReference>
<dbReference type="EMBL" id="CM046392">
    <property type="protein sequence ID" value="KAI8554151.1"/>
    <property type="molecule type" value="Genomic_DNA"/>
</dbReference>
<comment type="caution">
    <text evidence="1">The sequence shown here is derived from an EMBL/GenBank/DDBJ whole genome shotgun (WGS) entry which is preliminary data.</text>
</comment>
<organism evidence="1 2">
    <name type="scientific">Rhododendron molle</name>
    <name type="common">Chinese azalea</name>
    <name type="synonym">Azalea mollis</name>
    <dbReference type="NCBI Taxonomy" id="49168"/>
    <lineage>
        <taxon>Eukaryota</taxon>
        <taxon>Viridiplantae</taxon>
        <taxon>Streptophyta</taxon>
        <taxon>Embryophyta</taxon>
        <taxon>Tracheophyta</taxon>
        <taxon>Spermatophyta</taxon>
        <taxon>Magnoliopsida</taxon>
        <taxon>eudicotyledons</taxon>
        <taxon>Gunneridae</taxon>
        <taxon>Pentapetalae</taxon>
        <taxon>asterids</taxon>
        <taxon>Ericales</taxon>
        <taxon>Ericaceae</taxon>
        <taxon>Ericoideae</taxon>
        <taxon>Rhodoreae</taxon>
        <taxon>Rhododendron</taxon>
    </lineage>
</organism>
<proteinExistence type="predicted"/>
<evidence type="ECO:0000313" key="2">
    <source>
        <dbReference type="Proteomes" id="UP001062846"/>
    </source>
</evidence>
<keyword evidence="2" id="KW-1185">Reference proteome</keyword>
<sequence>MVCMQPYECDRERLVGERTHKGSSHGYVFPVEMKDGDNGVGMCSVGSVQLRELQGRKKPICLAKKEEAYIDIACELVACC</sequence>
<reference evidence="1" key="1">
    <citation type="submission" date="2022-02" db="EMBL/GenBank/DDBJ databases">
        <title>Plant Genome Project.</title>
        <authorList>
            <person name="Zhang R.-G."/>
        </authorList>
    </citation>
    <scope>NUCLEOTIDE SEQUENCE</scope>
    <source>
        <strain evidence="1">AT1</strain>
    </source>
</reference>
<accession>A0ACC0NMP6</accession>
<name>A0ACC0NMP6_RHOML</name>
<protein>
    <submittedName>
        <fullName evidence="1">Uncharacterized protein</fullName>
    </submittedName>
</protein>